<dbReference type="AlphaFoldDB" id="A0A1U7LQT5"/>
<keyword evidence="4" id="KW-1185">Reference proteome</keyword>
<feature type="region of interest" description="Disordered" evidence="1">
    <location>
        <begin position="297"/>
        <end position="318"/>
    </location>
</feature>
<accession>A0A1U7LQT5</accession>
<evidence type="ECO:0000256" key="1">
    <source>
        <dbReference type="SAM" id="MobiDB-lite"/>
    </source>
</evidence>
<feature type="domain" description="ASX DEUBAD" evidence="2">
    <location>
        <begin position="322"/>
        <end position="431"/>
    </location>
</feature>
<dbReference type="EMBL" id="LXFE01000558">
    <property type="protein sequence ID" value="OLL24943.1"/>
    <property type="molecule type" value="Genomic_DNA"/>
</dbReference>
<name>A0A1U7LQT5_NEOID</name>
<dbReference type="OMA" id="KQAVFFG"/>
<evidence type="ECO:0000313" key="4">
    <source>
        <dbReference type="Proteomes" id="UP000186594"/>
    </source>
</evidence>
<dbReference type="InterPro" id="IPR028020">
    <property type="entry name" value="ASX_DEUBAD_dom"/>
</dbReference>
<sequence length="635" mass="71666">MSTDEDEPFDIFSMVVDVQENLASNISGTSSSTSQPARRQDSALERLSSIGDNAGLGCDQVCSMETRRALEVKEDPIAILPHSNRSSCSNRSIASNSRNVFISLGEVFGLSPSFGHENGRNNNVSNTKTHELSRYTVPIVVPRESITQQHIFRNPSMPVSPDVKMECRVTSTTKPPILIQVPFTNENSDSETDDTDFPKVTTFHPPRYLNPYIADIHSHQRHNSGRATMDEFQQCFRESTCLSPRPNQKYEKSPIPSASSLSQFETPEIRVMDGIDPNTRISRRRATNAMGLMKIDDDAISETSSQDKRRASPPPVIERNYKRRKIDSKWTVDTLLSNPESPVATAKLDTLISQQCWDMLSHSEKRDCLALLPSFDKRDFGYDIKPMLFNNKAFQEHCTNLQTDLKTGKMSTDYEQKAKEAKKYRKTIETNDSKVPNSTIISIKQSAEKRVRPLAIIPNETIAMPIKRIKVLYNGKPTSRQINPVKKKSVPPSRALAGEQVQIRMSQMFEHGYLQIGDIWTYNRGFASEAGKFRSSFSVTKNVRLIAVDDRGLLTFECPTGPSSELTHGNIKTLKDVRSPTMLEGLMLEEDGRIGREVRTNGNAFKLFRIMRGGRDIGSLFDVRKRAWEFLQRES</sequence>
<dbReference type="Proteomes" id="UP000186594">
    <property type="component" value="Unassembled WGS sequence"/>
</dbReference>
<evidence type="ECO:0000259" key="2">
    <source>
        <dbReference type="Pfam" id="PF13919"/>
    </source>
</evidence>
<dbReference type="Pfam" id="PF13919">
    <property type="entry name" value="ASXH"/>
    <property type="match status" value="1"/>
</dbReference>
<reference evidence="3 4" key="1">
    <citation type="submission" date="2016-04" db="EMBL/GenBank/DDBJ databases">
        <title>Evolutionary innovation and constraint leading to complex multicellularity in the Ascomycota.</title>
        <authorList>
            <person name="Cisse O."/>
            <person name="Nguyen A."/>
            <person name="Hewitt D.A."/>
            <person name="Jedd G."/>
            <person name="Stajich J.E."/>
        </authorList>
    </citation>
    <scope>NUCLEOTIDE SEQUENCE [LARGE SCALE GENOMIC DNA]</scope>
    <source>
        <strain evidence="3 4">DAH-3</strain>
    </source>
</reference>
<evidence type="ECO:0000313" key="3">
    <source>
        <dbReference type="EMBL" id="OLL24943.1"/>
    </source>
</evidence>
<dbReference type="STRING" id="1198029.A0A1U7LQT5"/>
<gene>
    <name evidence="3" type="ORF">NEOLI_003145</name>
</gene>
<comment type="caution">
    <text evidence="3">The sequence shown here is derived from an EMBL/GenBank/DDBJ whole genome shotgun (WGS) entry which is preliminary data.</text>
</comment>
<protein>
    <recommendedName>
        <fullName evidence="2">ASX DEUBAD domain-containing protein</fullName>
    </recommendedName>
</protein>
<organism evidence="3 4">
    <name type="scientific">Neolecta irregularis (strain DAH-3)</name>
    <dbReference type="NCBI Taxonomy" id="1198029"/>
    <lineage>
        <taxon>Eukaryota</taxon>
        <taxon>Fungi</taxon>
        <taxon>Dikarya</taxon>
        <taxon>Ascomycota</taxon>
        <taxon>Taphrinomycotina</taxon>
        <taxon>Neolectales</taxon>
        <taxon>Neolectaceae</taxon>
        <taxon>Neolecta</taxon>
    </lineage>
</organism>
<proteinExistence type="predicted"/>
<dbReference type="OrthoDB" id="2289918at2759"/>